<keyword evidence="1" id="KW-0547">Nucleotide-binding</keyword>
<keyword evidence="5" id="KW-1185">Reference proteome</keyword>
<dbReference type="GO" id="GO:0009898">
    <property type="term" value="C:cytoplasmic side of plasma membrane"/>
    <property type="evidence" value="ECO:0007669"/>
    <property type="project" value="TreeGrafter"/>
</dbReference>
<dbReference type="AlphaFoldDB" id="A0A1H8FQ30"/>
<dbReference type="InterPro" id="IPR027417">
    <property type="entry name" value="P-loop_NTPase"/>
</dbReference>
<feature type="region of interest" description="Disordered" evidence="3">
    <location>
        <begin position="165"/>
        <end position="190"/>
    </location>
</feature>
<sequence length="260" mass="26913">MIVAVTGGKGGVGKSTVSLNLGRELDAVVVDGDLATADLPRGTGPDLHDVLAGRTDPVDAVAEFGSIKILPCGRTLEGARASRLDGIVETVGAVERQYGTVVIDCPAGLARDVGMQLHSADVSVIVTTAKKPALLNAYRTRELSLNVDTPLASVALNMVRDGPGANDGDQGFSVGDYTLGGSGEASDGEQTGTDAIAERIEATFGAPTTVVPKHRAVAQAQADWEPVRDHAPDCAAVDSFERLARRIEACESRIGTRIDA</sequence>
<dbReference type="GO" id="GO:0016887">
    <property type="term" value="F:ATP hydrolysis activity"/>
    <property type="evidence" value="ECO:0007669"/>
    <property type="project" value="TreeGrafter"/>
</dbReference>
<name>A0A1H8FQ30_9EURY</name>
<dbReference type="EMBL" id="FOCX01000002">
    <property type="protein sequence ID" value="SEN33357.1"/>
    <property type="molecule type" value="Genomic_DNA"/>
</dbReference>
<dbReference type="Proteomes" id="UP000198775">
    <property type="component" value="Unassembled WGS sequence"/>
</dbReference>
<dbReference type="PANTHER" id="PTHR43384">
    <property type="entry name" value="SEPTUM SITE-DETERMINING PROTEIN MIND HOMOLOG, CHLOROPLASTIC-RELATED"/>
    <property type="match status" value="1"/>
</dbReference>
<accession>A0A1H8FQ30</accession>
<evidence type="ECO:0000313" key="4">
    <source>
        <dbReference type="EMBL" id="SEN33357.1"/>
    </source>
</evidence>
<evidence type="ECO:0000256" key="2">
    <source>
        <dbReference type="ARBA" id="ARBA00022840"/>
    </source>
</evidence>
<proteinExistence type="predicted"/>
<dbReference type="InterPro" id="IPR050625">
    <property type="entry name" value="ParA/MinD_ATPase"/>
</dbReference>
<dbReference type="GO" id="GO:0051782">
    <property type="term" value="P:negative regulation of cell division"/>
    <property type="evidence" value="ECO:0007669"/>
    <property type="project" value="TreeGrafter"/>
</dbReference>
<dbReference type="GO" id="GO:0005524">
    <property type="term" value="F:ATP binding"/>
    <property type="evidence" value="ECO:0007669"/>
    <property type="project" value="UniProtKB-KW"/>
</dbReference>
<reference evidence="5" key="1">
    <citation type="submission" date="2016-10" db="EMBL/GenBank/DDBJ databases">
        <authorList>
            <person name="Varghese N."/>
            <person name="Submissions S."/>
        </authorList>
    </citation>
    <scope>NUCLEOTIDE SEQUENCE [LARGE SCALE GENOMIC DNA]</scope>
    <source>
        <strain evidence="5">IBRC-M 10043</strain>
    </source>
</reference>
<dbReference type="GO" id="GO:0005829">
    <property type="term" value="C:cytosol"/>
    <property type="evidence" value="ECO:0007669"/>
    <property type="project" value="TreeGrafter"/>
</dbReference>
<dbReference type="Pfam" id="PF10609">
    <property type="entry name" value="ParA"/>
    <property type="match status" value="1"/>
</dbReference>
<evidence type="ECO:0000313" key="5">
    <source>
        <dbReference type="Proteomes" id="UP000198775"/>
    </source>
</evidence>
<evidence type="ECO:0000256" key="1">
    <source>
        <dbReference type="ARBA" id="ARBA00022741"/>
    </source>
</evidence>
<dbReference type="SUPFAM" id="SSF52540">
    <property type="entry name" value="P-loop containing nucleoside triphosphate hydrolases"/>
    <property type="match status" value="1"/>
</dbReference>
<gene>
    <name evidence="4" type="ORF">SAMN05216388_1002338</name>
</gene>
<organism evidence="4 5">
    <name type="scientific">Halorientalis persicus</name>
    <dbReference type="NCBI Taxonomy" id="1367881"/>
    <lineage>
        <taxon>Archaea</taxon>
        <taxon>Methanobacteriati</taxon>
        <taxon>Methanobacteriota</taxon>
        <taxon>Stenosarchaea group</taxon>
        <taxon>Halobacteria</taxon>
        <taxon>Halobacteriales</taxon>
        <taxon>Haloarculaceae</taxon>
        <taxon>Halorientalis</taxon>
    </lineage>
</organism>
<dbReference type="Gene3D" id="3.40.50.300">
    <property type="entry name" value="P-loop containing nucleotide triphosphate hydrolases"/>
    <property type="match status" value="1"/>
</dbReference>
<dbReference type="PANTHER" id="PTHR43384:SF10">
    <property type="entry name" value="ATPASE INVOLVED IN CHROMOSOME PARTITIONING, PARA_MIND FAMILY"/>
    <property type="match status" value="1"/>
</dbReference>
<keyword evidence="2" id="KW-0067">ATP-binding</keyword>
<dbReference type="InterPro" id="IPR033756">
    <property type="entry name" value="YlxH/NBP35"/>
</dbReference>
<evidence type="ECO:0000256" key="3">
    <source>
        <dbReference type="SAM" id="MobiDB-lite"/>
    </source>
</evidence>
<dbReference type="OrthoDB" id="204933at2157"/>
<protein>
    <submittedName>
        <fullName evidence="4">Septum site-determining protein MinD</fullName>
    </submittedName>
</protein>
<dbReference type="RefSeq" id="WP_092657756.1">
    <property type="nucleotide sequence ID" value="NZ_FOCX01000002.1"/>
</dbReference>